<dbReference type="PROSITE" id="PS00379">
    <property type="entry name" value="CDP_ALCOHOL_P_TRANSF"/>
    <property type="match status" value="1"/>
</dbReference>
<keyword evidence="2" id="KW-0472">Membrane</keyword>
<dbReference type="Pfam" id="PF01066">
    <property type="entry name" value="CDP-OH_P_transf"/>
    <property type="match status" value="1"/>
</dbReference>
<name>A0A381Q3R6_9ZZZZ</name>
<keyword evidence="2" id="KW-0812">Transmembrane</keyword>
<sequence length="200" mass="21796">MVDRWANTIVHPTMEDIAEYVPRQISADTITLVGFAIGMVAVPLLWIKLYSLALVFILINRFCDGLDGAVARRNGITSLGGFLDITCDFILYSAVILGFALADPEQNSLAATLLIFSFMGTGASFLAFAAVAEKHGISSEVHGQKAFYYLEGLAEGTETILFYIIICLFPEYFPALAVIFGGICWLTVIGRFGSAYSLLR</sequence>
<evidence type="ECO:0008006" key="4">
    <source>
        <dbReference type="Google" id="ProtNLM"/>
    </source>
</evidence>
<evidence type="ECO:0000256" key="2">
    <source>
        <dbReference type="SAM" id="Phobius"/>
    </source>
</evidence>
<evidence type="ECO:0000256" key="1">
    <source>
        <dbReference type="ARBA" id="ARBA00022679"/>
    </source>
</evidence>
<dbReference type="InterPro" id="IPR000462">
    <property type="entry name" value="CDP-OH_P_trans"/>
</dbReference>
<dbReference type="Gene3D" id="1.20.120.1760">
    <property type="match status" value="1"/>
</dbReference>
<dbReference type="InterPro" id="IPR043130">
    <property type="entry name" value="CDP-OH_PTrfase_TM_dom"/>
</dbReference>
<protein>
    <recommendedName>
        <fullName evidence="4">CDP-alcohol phosphatidyltransferase C-terminal domain-containing protein</fullName>
    </recommendedName>
</protein>
<keyword evidence="1" id="KW-0808">Transferase</keyword>
<accession>A0A381Q3R6</accession>
<feature type="transmembrane region" description="Helical" evidence="2">
    <location>
        <begin position="108"/>
        <end position="131"/>
    </location>
</feature>
<proteinExistence type="predicted"/>
<evidence type="ECO:0000313" key="3">
    <source>
        <dbReference type="EMBL" id="SUZ73981.1"/>
    </source>
</evidence>
<feature type="transmembrane region" description="Helical" evidence="2">
    <location>
        <begin position="32"/>
        <end position="59"/>
    </location>
</feature>
<feature type="transmembrane region" description="Helical" evidence="2">
    <location>
        <begin position="172"/>
        <end position="192"/>
    </location>
</feature>
<dbReference type="AlphaFoldDB" id="A0A381Q3R6"/>
<dbReference type="InterPro" id="IPR048254">
    <property type="entry name" value="CDP_ALCOHOL_P_TRANSF_CS"/>
</dbReference>
<reference evidence="3" key="1">
    <citation type="submission" date="2018-05" db="EMBL/GenBank/DDBJ databases">
        <authorList>
            <person name="Lanie J.A."/>
            <person name="Ng W.-L."/>
            <person name="Kazmierczak K.M."/>
            <person name="Andrzejewski T.M."/>
            <person name="Davidsen T.M."/>
            <person name="Wayne K.J."/>
            <person name="Tettelin H."/>
            <person name="Glass J.I."/>
            <person name="Rusch D."/>
            <person name="Podicherti R."/>
            <person name="Tsui H.-C.T."/>
            <person name="Winkler M.E."/>
        </authorList>
    </citation>
    <scope>NUCLEOTIDE SEQUENCE</scope>
</reference>
<feature type="transmembrane region" description="Helical" evidence="2">
    <location>
        <begin position="79"/>
        <end position="102"/>
    </location>
</feature>
<dbReference type="GO" id="GO:0016780">
    <property type="term" value="F:phosphotransferase activity, for other substituted phosphate groups"/>
    <property type="evidence" value="ECO:0007669"/>
    <property type="project" value="InterPro"/>
</dbReference>
<gene>
    <name evidence="3" type="ORF">METZ01_LOCUS26835</name>
</gene>
<feature type="transmembrane region" description="Helical" evidence="2">
    <location>
        <begin position="146"/>
        <end position="166"/>
    </location>
</feature>
<organism evidence="3">
    <name type="scientific">marine metagenome</name>
    <dbReference type="NCBI Taxonomy" id="408172"/>
    <lineage>
        <taxon>unclassified sequences</taxon>
        <taxon>metagenomes</taxon>
        <taxon>ecological metagenomes</taxon>
    </lineage>
</organism>
<dbReference type="GO" id="GO:0016020">
    <property type="term" value="C:membrane"/>
    <property type="evidence" value="ECO:0007669"/>
    <property type="project" value="InterPro"/>
</dbReference>
<dbReference type="GO" id="GO:0008654">
    <property type="term" value="P:phospholipid biosynthetic process"/>
    <property type="evidence" value="ECO:0007669"/>
    <property type="project" value="InterPro"/>
</dbReference>
<keyword evidence="2" id="KW-1133">Transmembrane helix</keyword>
<dbReference type="EMBL" id="UINC01001196">
    <property type="protein sequence ID" value="SUZ73981.1"/>
    <property type="molecule type" value="Genomic_DNA"/>
</dbReference>